<dbReference type="Pfam" id="PF04717">
    <property type="entry name" value="Phage_base_V"/>
    <property type="match status" value="1"/>
</dbReference>
<dbReference type="NCBIfam" id="TIGR01646">
    <property type="entry name" value="vgr_GE"/>
    <property type="match status" value="1"/>
</dbReference>
<gene>
    <name evidence="6" type="primary">vgrG</name>
    <name evidence="6" type="ORF">AAW51_2878</name>
</gene>
<evidence type="ECO:0000313" key="7">
    <source>
        <dbReference type="Proteomes" id="UP000035352"/>
    </source>
</evidence>
<dbReference type="SUPFAM" id="SSF69255">
    <property type="entry name" value="gp5 N-terminal domain-like"/>
    <property type="match status" value="1"/>
</dbReference>
<dbReference type="STRING" id="413882.AAW51_2878"/>
<evidence type="ECO:0000256" key="1">
    <source>
        <dbReference type="ARBA" id="ARBA00004613"/>
    </source>
</evidence>
<protein>
    <submittedName>
        <fullName evidence="6">Type VI secretion system secreted protein VgrG</fullName>
    </submittedName>
</protein>
<dbReference type="PANTHER" id="PTHR32305:SF15">
    <property type="entry name" value="PROTEIN RHSA-RELATED"/>
    <property type="match status" value="1"/>
</dbReference>
<dbReference type="PANTHER" id="PTHR32305">
    <property type="match status" value="1"/>
</dbReference>
<dbReference type="InterPro" id="IPR050708">
    <property type="entry name" value="T6SS_VgrG/RHS"/>
</dbReference>
<evidence type="ECO:0000313" key="6">
    <source>
        <dbReference type="EMBL" id="AKJ29569.1"/>
    </source>
</evidence>
<dbReference type="EMBL" id="CP011371">
    <property type="protein sequence ID" value="AKJ29569.1"/>
    <property type="molecule type" value="Genomic_DNA"/>
</dbReference>
<dbReference type="KEGG" id="pbh:AAW51_2878"/>
<dbReference type="FunFam" id="2.40.50.230:FF:000001">
    <property type="entry name" value="Type VI secretion protein VgrG"/>
    <property type="match status" value="1"/>
</dbReference>
<proteinExistence type="inferred from homology"/>
<keyword evidence="3" id="KW-0964">Secreted</keyword>
<comment type="similarity">
    <text evidence="2">Belongs to the VgrG protein family.</text>
</comment>
<evidence type="ECO:0000259" key="4">
    <source>
        <dbReference type="Pfam" id="PF04717"/>
    </source>
</evidence>
<accession>A0A0G3BJE0</accession>
<dbReference type="Gene3D" id="2.30.110.50">
    <property type="match status" value="1"/>
</dbReference>
<dbReference type="Pfam" id="PF22178">
    <property type="entry name" value="Gp5_trimer_C"/>
    <property type="match status" value="1"/>
</dbReference>
<evidence type="ECO:0000256" key="2">
    <source>
        <dbReference type="ARBA" id="ARBA00005558"/>
    </source>
</evidence>
<dbReference type="PATRIC" id="fig|413882.6.peg.3002"/>
<keyword evidence="7" id="KW-1185">Reference proteome</keyword>
<evidence type="ECO:0000259" key="5">
    <source>
        <dbReference type="Pfam" id="PF22178"/>
    </source>
</evidence>
<comment type="subcellular location">
    <subcellularLocation>
        <location evidence="1">Secreted</location>
    </subcellularLocation>
</comment>
<reference evidence="6 7" key="1">
    <citation type="submission" date="2015-05" db="EMBL/GenBank/DDBJ databases">
        <authorList>
            <person name="Tang B."/>
            <person name="Yu Y."/>
        </authorList>
    </citation>
    <scope>NUCLEOTIDE SEQUENCE [LARGE SCALE GENOMIC DNA]</scope>
    <source>
        <strain evidence="6 7">DSM 7029</strain>
    </source>
</reference>
<dbReference type="InterPro" id="IPR037026">
    <property type="entry name" value="Vgr_OB-fold_dom_sf"/>
</dbReference>
<dbReference type="InterPro" id="IPR006533">
    <property type="entry name" value="T6SS_Vgr_RhsGE"/>
</dbReference>
<feature type="domain" description="Gp5/Type VI secretion system Vgr C-terminal trimerisation" evidence="5">
    <location>
        <begin position="465"/>
        <end position="567"/>
    </location>
</feature>
<name>A0A0G3BJE0_9BURK</name>
<dbReference type="SUPFAM" id="SSF69349">
    <property type="entry name" value="Phage fibre proteins"/>
    <property type="match status" value="1"/>
</dbReference>
<dbReference type="Gene3D" id="3.55.50.10">
    <property type="entry name" value="Baseplate protein-like domains"/>
    <property type="match status" value="1"/>
</dbReference>
<dbReference type="Pfam" id="PF05954">
    <property type="entry name" value="Phage_GPD"/>
    <property type="match status" value="1"/>
</dbReference>
<dbReference type="NCBIfam" id="TIGR03361">
    <property type="entry name" value="VI_Rhs_Vgr"/>
    <property type="match status" value="1"/>
</dbReference>
<dbReference type="Gene3D" id="4.10.220.110">
    <property type="match status" value="1"/>
</dbReference>
<dbReference type="GO" id="GO:0005576">
    <property type="term" value="C:extracellular region"/>
    <property type="evidence" value="ECO:0007669"/>
    <property type="project" value="UniProtKB-SubCell"/>
</dbReference>
<dbReference type="Gene3D" id="2.40.50.230">
    <property type="entry name" value="Gp5 N-terminal domain"/>
    <property type="match status" value="1"/>
</dbReference>
<dbReference type="InterPro" id="IPR006531">
    <property type="entry name" value="Gp5/Vgr_OB"/>
</dbReference>
<dbReference type="InterPro" id="IPR017847">
    <property type="entry name" value="T6SS_RhsGE_Vgr_subset"/>
</dbReference>
<sequence length="696" mass="76823">MSTRTFQLLTPLGADTLRFHRMNGREEMARLSSFEIDALSEREDLDPDQILGKKIAVQVELPLGGYRYFSGHATRFAQVGVQGRLNLYRLTMRPWLWFLTRTSNCRIFQQMKVPDILKQVFDAHADVAATSVELSGTYRLWDYCVQYRESDFEFVSRLMEQEGIYYYFRHEAGRHVLVLSDAASAHAPFPGFEQIPYLPHERSARAETEHIGQWSFGREIQTGRYVHDNYDPEKPRVELQGKAALVRGHAQAQYEVYDYPEKHLTAAEGEQYARVRIEELQSRFETAQGDSNARGLSVGHLFTLRGQPRQDQNREYLVLSATYQLEGENYESADDEGARFSCRFTALPSSEPFRAARLTRKPIVQGPQTAVVVGPAGEEIYTDEQGRVKVQFHWDRYSKGDENSSCWIRVSHPWAGKGWGAVSIPRIGQEVVVDFLEGDPDRPLITGRVYNAELMPPFAAPGMVSGMKSQTHKGAGFNEISMNDTAGKELMNIHAQFDQATTVQNNQTNAINNNRSTTVQVDDTLTVNANRTMSVVGKLVEKIDTGREVTVASGYTQTITGGATRTVTGGLTNTVNGKRENTVNGQFVETITSGEQKTVHSGKALTVTGGGYTEKVTGLFESTAIGPMKQGATTTMDLHADGAGTYTSGTSLKLGVGLASAIEITGGSITISSGTSVIKVDASGVSVNGMQISLNC</sequence>
<dbReference type="InterPro" id="IPR054030">
    <property type="entry name" value="Gp5_Vgr_C"/>
</dbReference>
<dbReference type="AlphaFoldDB" id="A0A0G3BJE0"/>
<evidence type="ECO:0000256" key="3">
    <source>
        <dbReference type="ARBA" id="ARBA00022525"/>
    </source>
</evidence>
<feature type="domain" description="Gp5/Type VI secretion system Vgr protein OB-fold" evidence="4">
    <location>
        <begin position="382"/>
        <end position="450"/>
    </location>
</feature>
<organism evidence="6 7">
    <name type="scientific">Caldimonas brevitalea</name>
    <dbReference type="NCBI Taxonomy" id="413882"/>
    <lineage>
        <taxon>Bacteria</taxon>
        <taxon>Pseudomonadati</taxon>
        <taxon>Pseudomonadota</taxon>
        <taxon>Betaproteobacteria</taxon>
        <taxon>Burkholderiales</taxon>
        <taxon>Sphaerotilaceae</taxon>
        <taxon>Caldimonas</taxon>
    </lineage>
</organism>
<dbReference type="Proteomes" id="UP000035352">
    <property type="component" value="Chromosome"/>
</dbReference>
<dbReference type="RefSeq" id="WP_047195151.1">
    <property type="nucleotide sequence ID" value="NZ_CP011371.1"/>
</dbReference>
<dbReference type="SUPFAM" id="SSF69279">
    <property type="entry name" value="Phage tail proteins"/>
    <property type="match status" value="2"/>
</dbReference>